<keyword evidence="3" id="KW-1185">Reference proteome</keyword>
<feature type="chain" id="PRO_5047428670" evidence="1">
    <location>
        <begin position="19"/>
        <end position="280"/>
    </location>
</feature>
<dbReference type="Proteomes" id="UP000198337">
    <property type="component" value="Unassembled WGS sequence"/>
</dbReference>
<gene>
    <name evidence="2" type="ORF">SAMN04488009_0107</name>
</gene>
<reference evidence="2 3" key="1">
    <citation type="submission" date="2017-06" db="EMBL/GenBank/DDBJ databases">
        <authorList>
            <person name="Varghese N."/>
            <person name="Submissions S."/>
        </authorList>
    </citation>
    <scope>NUCLEOTIDE SEQUENCE [LARGE SCALE GENOMIC DNA]</scope>
    <source>
        <strain evidence="2 3">DSM 19840</strain>
    </source>
</reference>
<evidence type="ECO:0000313" key="2">
    <source>
        <dbReference type="EMBL" id="SNR79684.1"/>
    </source>
</evidence>
<evidence type="ECO:0000313" key="3">
    <source>
        <dbReference type="Proteomes" id="UP000198337"/>
    </source>
</evidence>
<feature type="signal peptide" evidence="1">
    <location>
        <begin position="1"/>
        <end position="18"/>
    </location>
</feature>
<keyword evidence="1" id="KW-0732">Signal</keyword>
<dbReference type="EMBL" id="FZNV01000011">
    <property type="protein sequence ID" value="SNR79684.1"/>
    <property type="molecule type" value="Genomic_DNA"/>
</dbReference>
<evidence type="ECO:0000256" key="1">
    <source>
        <dbReference type="SAM" id="SignalP"/>
    </source>
</evidence>
<protein>
    <submittedName>
        <fullName evidence="2">Uncharacterized protein</fullName>
    </submittedName>
</protein>
<sequence length="280" mass="32368">MKLMNILIFLLFVTFANCQSKIKPAEKNYGLIVDDDGILVEKFDSTIVDENKYNHNNTIYKIGNSFKYNFEHVTPTGEIKFFKVINDNSGWEFVEFENTDSTTIKYVVIEVANGNPMADHIPDYNQTALVYKSGNNKGYSMSGAIENEANVWIHPPRDKYFEILELNPFPYIKAPYKIGTKWTWNLGIGDHWADGRWKMWEGQIENEYKYEITDKRTLKTDLGEIECLVIESKAKSRIGETVLVAYFNPEYGFVKLDYTNIDGSKTNLKLTELVEKKNGR</sequence>
<comment type="caution">
    <text evidence="2">The sequence shown here is derived from an EMBL/GenBank/DDBJ whole genome shotgun (WGS) entry which is preliminary data.</text>
</comment>
<name>A0ABY1SM36_9FLAO</name>
<organism evidence="2 3">
    <name type="scientific">Maribacter sedimenticola</name>
    <dbReference type="NCBI Taxonomy" id="228956"/>
    <lineage>
        <taxon>Bacteria</taxon>
        <taxon>Pseudomonadati</taxon>
        <taxon>Bacteroidota</taxon>
        <taxon>Flavobacteriia</taxon>
        <taxon>Flavobacteriales</taxon>
        <taxon>Flavobacteriaceae</taxon>
        <taxon>Maribacter</taxon>
    </lineage>
</organism>
<accession>A0ABY1SM36</accession>
<proteinExistence type="predicted"/>